<dbReference type="InterPro" id="IPR011766">
    <property type="entry name" value="TPP_enzyme_TPP-bd"/>
</dbReference>
<evidence type="ECO:0000313" key="3">
    <source>
        <dbReference type="EMBL" id="PIS28354.1"/>
    </source>
</evidence>
<dbReference type="Proteomes" id="UP000231343">
    <property type="component" value="Unassembled WGS sequence"/>
</dbReference>
<dbReference type="Gene3D" id="3.40.50.970">
    <property type="match status" value="2"/>
</dbReference>
<sequence length="306" mass="33757">MPTLKELVTRKEPLTGGHRACAGCGAPIIVKQVLMASKDPVVVVSATGCLEVVTTIFPYTAWKVPFLHNAFENSAATCSGIEAAYKSLKRQGKVKTDHINFVAFGGDGGTYDIGFQSLSGAMERGHDMLYVCYNNEAYMNTGIQRSSATPKGAATTTAPAGKVIPGKLQFPKNLTEIMVAHDLPYVAQSAVGFWRDLTLKAEKAFSKRGPKFLNVLQPCRLGWDYKPEDTCNLGRLAADTCVWPLYEVENGKYTLTYTPKTKKPVVEFLKVQGRFRHLFKPGNEAIIESIQKEVDRRWEVLQKKCG</sequence>
<organism evidence="3 4">
    <name type="scientific">Candidatus Saganbacteria bacterium CG08_land_8_20_14_0_20_45_16</name>
    <dbReference type="NCBI Taxonomy" id="2014293"/>
    <lineage>
        <taxon>Bacteria</taxon>
        <taxon>Bacillati</taxon>
        <taxon>Saganbacteria</taxon>
    </lineage>
</organism>
<comment type="caution">
    <text evidence="3">The sequence shown here is derived from an EMBL/GenBank/DDBJ whole genome shotgun (WGS) entry which is preliminary data.</text>
</comment>
<dbReference type="Pfam" id="PF02775">
    <property type="entry name" value="TPP_enzyme_C"/>
    <property type="match status" value="1"/>
</dbReference>
<dbReference type="GO" id="GO:0016491">
    <property type="term" value="F:oxidoreductase activity"/>
    <property type="evidence" value="ECO:0007669"/>
    <property type="project" value="UniProtKB-KW"/>
</dbReference>
<dbReference type="AlphaFoldDB" id="A0A2H0XTR4"/>
<dbReference type="EMBL" id="PEYM01000136">
    <property type="protein sequence ID" value="PIS28354.1"/>
    <property type="molecule type" value="Genomic_DNA"/>
</dbReference>
<keyword evidence="1" id="KW-0560">Oxidoreductase</keyword>
<protein>
    <submittedName>
        <fullName evidence="3">Pyruvate ferredoxin oxidoreductase</fullName>
    </submittedName>
</protein>
<gene>
    <name evidence="3" type="ORF">COT42_08265</name>
</gene>
<name>A0A2H0XTR4_UNCSA</name>
<dbReference type="SUPFAM" id="SSF52518">
    <property type="entry name" value="Thiamin diphosphate-binding fold (THDP-binding)"/>
    <property type="match status" value="1"/>
</dbReference>
<dbReference type="PANTHER" id="PTHR42897">
    <property type="entry name" value="PYRUVATE SYNTHASE SUBUNIT PORB"/>
    <property type="match status" value="1"/>
</dbReference>
<reference evidence="3 4" key="1">
    <citation type="submission" date="2017-09" db="EMBL/GenBank/DDBJ databases">
        <title>Depth-based differentiation of microbial function through sediment-hosted aquifers and enrichment of novel symbionts in the deep terrestrial subsurface.</title>
        <authorList>
            <person name="Probst A.J."/>
            <person name="Ladd B."/>
            <person name="Jarett J.K."/>
            <person name="Geller-Mcgrath D.E."/>
            <person name="Sieber C.M."/>
            <person name="Emerson J.B."/>
            <person name="Anantharaman K."/>
            <person name="Thomas B.C."/>
            <person name="Malmstrom R."/>
            <person name="Stieglmeier M."/>
            <person name="Klingl A."/>
            <person name="Woyke T."/>
            <person name="Ryan C.M."/>
            <person name="Banfield J.F."/>
        </authorList>
    </citation>
    <scope>NUCLEOTIDE SEQUENCE [LARGE SCALE GENOMIC DNA]</scope>
    <source>
        <strain evidence="3">CG08_land_8_20_14_0_20_45_16</strain>
    </source>
</reference>
<feature type="domain" description="Thiamine pyrophosphate enzyme TPP-binding" evidence="2">
    <location>
        <begin position="47"/>
        <end position="215"/>
    </location>
</feature>
<dbReference type="CDD" id="cd03376">
    <property type="entry name" value="TPP_PFOR_porB_like"/>
    <property type="match status" value="1"/>
</dbReference>
<evidence type="ECO:0000256" key="1">
    <source>
        <dbReference type="ARBA" id="ARBA00023002"/>
    </source>
</evidence>
<accession>A0A2H0XTR4</accession>
<evidence type="ECO:0000313" key="4">
    <source>
        <dbReference type="Proteomes" id="UP000231343"/>
    </source>
</evidence>
<proteinExistence type="predicted"/>
<dbReference type="GO" id="GO:0030976">
    <property type="term" value="F:thiamine pyrophosphate binding"/>
    <property type="evidence" value="ECO:0007669"/>
    <property type="project" value="InterPro"/>
</dbReference>
<keyword evidence="3" id="KW-0670">Pyruvate</keyword>
<evidence type="ECO:0000259" key="2">
    <source>
        <dbReference type="Pfam" id="PF02775"/>
    </source>
</evidence>
<dbReference type="InterPro" id="IPR029061">
    <property type="entry name" value="THDP-binding"/>
</dbReference>
<dbReference type="InterPro" id="IPR051479">
    <property type="entry name" value="PorB-like"/>
</dbReference>
<dbReference type="PANTHER" id="PTHR42897:SF2">
    <property type="entry name" value="PYRUVATE SYNTHASE SUBUNIT PORB"/>
    <property type="match status" value="1"/>
</dbReference>